<proteinExistence type="predicted"/>
<dbReference type="RefSeq" id="WP_176818393.1">
    <property type="nucleotide sequence ID" value="NZ_JABXWP010000016.1"/>
</dbReference>
<name>A0A7Y7QHA4_LACRH</name>
<dbReference type="Pfam" id="PF06896">
    <property type="entry name" value="Phage_TAC_3"/>
    <property type="match status" value="1"/>
</dbReference>
<sequence length="130" mass="14599">MKLEIDAHLLGLKDPIEFQTTQGNVRAAMVFLRDSAKAAIDVKKSETQSSTTKATDDDLEMMTYLEIQLQTFDKMHDFLVKVLRLNKKQADKLEDVDVDSLQNLAGEVAAKLLLMDKKAPTEADRKSNTD</sequence>
<organism evidence="1 2">
    <name type="scientific">Lacticaseibacillus rhamnosus</name>
    <name type="common">Lactobacillus rhamnosus</name>
    <dbReference type="NCBI Taxonomy" id="47715"/>
    <lineage>
        <taxon>Bacteria</taxon>
        <taxon>Bacillati</taxon>
        <taxon>Bacillota</taxon>
        <taxon>Bacilli</taxon>
        <taxon>Lactobacillales</taxon>
        <taxon>Lactobacillaceae</taxon>
        <taxon>Lacticaseibacillus</taxon>
    </lineage>
</organism>
<comment type="caution">
    <text evidence="1">The sequence shown here is derived from an EMBL/GenBank/DDBJ whole genome shotgun (WGS) entry which is preliminary data.</text>
</comment>
<evidence type="ECO:0008006" key="3">
    <source>
        <dbReference type="Google" id="ProtNLM"/>
    </source>
</evidence>
<accession>A0A7Y7QHA4</accession>
<evidence type="ECO:0000313" key="1">
    <source>
        <dbReference type="EMBL" id="NVO88953.1"/>
    </source>
</evidence>
<reference evidence="1 2" key="1">
    <citation type="submission" date="2020-06" db="EMBL/GenBank/DDBJ databases">
        <title>Lactobacillus rhamnosus QC,genome.</title>
        <authorList>
            <person name="Yi H."/>
            <person name="Jin M."/>
        </authorList>
    </citation>
    <scope>NUCLEOTIDE SEQUENCE [LARGE SCALE GENOMIC DNA]</scope>
    <source>
        <strain evidence="1 2">QC</strain>
    </source>
</reference>
<dbReference type="EMBL" id="JABXWP010000016">
    <property type="protein sequence ID" value="NVO88953.1"/>
    <property type="molecule type" value="Genomic_DNA"/>
</dbReference>
<protein>
    <recommendedName>
        <fullName evidence="3">Phage tail protein</fullName>
    </recommendedName>
</protein>
<gene>
    <name evidence="1" type="ORF">HWN39_10730</name>
</gene>
<evidence type="ECO:0000313" key="2">
    <source>
        <dbReference type="Proteomes" id="UP000542889"/>
    </source>
</evidence>
<dbReference type="Proteomes" id="UP000542889">
    <property type="component" value="Unassembled WGS sequence"/>
</dbReference>
<dbReference type="AlphaFoldDB" id="A0A7Y7QHA4"/>
<dbReference type="InterPro" id="IPR009681">
    <property type="entry name" value="Phage_TAC_Siphoviridae"/>
</dbReference>